<dbReference type="Pfam" id="PF00078">
    <property type="entry name" value="RVT_1"/>
    <property type="match status" value="1"/>
</dbReference>
<feature type="domain" description="Reverse transcriptase" evidence="1">
    <location>
        <begin position="1"/>
        <end position="271"/>
    </location>
</feature>
<reference evidence="2" key="1">
    <citation type="submission" date="2020-11" db="EMBL/GenBank/DDBJ databases">
        <authorList>
            <person name="Whiteford S."/>
        </authorList>
    </citation>
    <scope>NUCLEOTIDE SEQUENCE</scope>
</reference>
<dbReference type="PANTHER" id="PTHR33332">
    <property type="entry name" value="REVERSE TRANSCRIPTASE DOMAIN-CONTAINING PROTEIN"/>
    <property type="match status" value="1"/>
</dbReference>
<dbReference type="InterPro" id="IPR000477">
    <property type="entry name" value="RT_dom"/>
</dbReference>
<organism evidence="2 3">
    <name type="scientific">Plutella xylostella</name>
    <name type="common">Diamondback moth</name>
    <name type="synonym">Plutella maculipennis</name>
    <dbReference type="NCBI Taxonomy" id="51655"/>
    <lineage>
        <taxon>Eukaryota</taxon>
        <taxon>Metazoa</taxon>
        <taxon>Ecdysozoa</taxon>
        <taxon>Arthropoda</taxon>
        <taxon>Hexapoda</taxon>
        <taxon>Insecta</taxon>
        <taxon>Pterygota</taxon>
        <taxon>Neoptera</taxon>
        <taxon>Endopterygota</taxon>
        <taxon>Lepidoptera</taxon>
        <taxon>Glossata</taxon>
        <taxon>Ditrysia</taxon>
        <taxon>Yponomeutoidea</taxon>
        <taxon>Plutellidae</taxon>
        <taxon>Plutella</taxon>
    </lineage>
</organism>
<dbReference type="EMBL" id="CAJHNJ030000017">
    <property type="protein sequence ID" value="CAG9115493.1"/>
    <property type="molecule type" value="Genomic_DNA"/>
</dbReference>
<sequence length="271" mass="30786">MWQVLNNISGKIKTSLDNVVIKAFNNDTSLDIANNFAKNFEKNIENVLPNCDNRLLDSRDYETPVNLSMRLKKVTPKDVKKVIVKLKNNKAPGIDNIRTIDIKLFGFLANKSTSSLLSQFTDLVNSHLDNKRHVLVVFIDYSKAFDTLKHETLLKKLDNCGIRGPVLNWCKEYLHDRAYYVKIADTYSSKQKVTVGTAQGSVLGPLHYLTYVNDAPNVVKKCTIFQFADDTCLISAHKDIKTAEQNLQADFTNIYPNPWTLCRESFVLIPI</sequence>
<accession>A0A8S4ELP3</accession>
<evidence type="ECO:0000259" key="1">
    <source>
        <dbReference type="PROSITE" id="PS50878"/>
    </source>
</evidence>
<evidence type="ECO:0000313" key="3">
    <source>
        <dbReference type="Proteomes" id="UP000653454"/>
    </source>
</evidence>
<keyword evidence="3" id="KW-1185">Reference proteome</keyword>
<dbReference type="Proteomes" id="UP000653454">
    <property type="component" value="Unassembled WGS sequence"/>
</dbReference>
<gene>
    <name evidence="2" type="ORF">PLXY2_LOCUS5781</name>
</gene>
<dbReference type="AlphaFoldDB" id="A0A8S4ELP3"/>
<name>A0A8S4ELP3_PLUXY</name>
<protein>
    <submittedName>
        <fullName evidence="2">(diamondback moth) hypothetical protein</fullName>
    </submittedName>
</protein>
<evidence type="ECO:0000313" key="2">
    <source>
        <dbReference type="EMBL" id="CAG9115493.1"/>
    </source>
</evidence>
<dbReference type="PROSITE" id="PS50878">
    <property type="entry name" value="RT_POL"/>
    <property type="match status" value="1"/>
</dbReference>
<comment type="caution">
    <text evidence="2">The sequence shown here is derived from an EMBL/GenBank/DDBJ whole genome shotgun (WGS) entry which is preliminary data.</text>
</comment>
<proteinExistence type="predicted"/>